<organism evidence="4 5">
    <name type="scientific">Canavalia gladiata</name>
    <name type="common">Sword bean</name>
    <name type="synonym">Dolichos gladiatus</name>
    <dbReference type="NCBI Taxonomy" id="3824"/>
    <lineage>
        <taxon>Eukaryota</taxon>
        <taxon>Viridiplantae</taxon>
        <taxon>Streptophyta</taxon>
        <taxon>Embryophyta</taxon>
        <taxon>Tracheophyta</taxon>
        <taxon>Spermatophyta</taxon>
        <taxon>Magnoliopsida</taxon>
        <taxon>eudicotyledons</taxon>
        <taxon>Gunneridae</taxon>
        <taxon>Pentapetalae</taxon>
        <taxon>rosids</taxon>
        <taxon>fabids</taxon>
        <taxon>Fabales</taxon>
        <taxon>Fabaceae</taxon>
        <taxon>Papilionoideae</taxon>
        <taxon>50 kb inversion clade</taxon>
        <taxon>NPAAA clade</taxon>
        <taxon>indigoferoid/millettioid clade</taxon>
        <taxon>Phaseoleae</taxon>
        <taxon>Canavalia</taxon>
    </lineage>
</organism>
<evidence type="ECO:0000259" key="3">
    <source>
        <dbReference type="Pfam" id="PF23286"/>
    </source>
</evidence>
<comment type="caution">
    <text evidence="4">The sequence shown here is derived from an EMBL/GenBank/DDBJ whole genome shotgun (WGS) entry which is preliminary data.</text>
</comment>
<dbReference type="Gene3D" id="3.80.10.10">
    <property type="entry name" value="Ribonuclease Inhibitor"/>
    <property type="match status" value="1"/>
</dbReference>
<proteinExistence type="predicted"/>
<feature type="coiled-coil region" evidence="2">
    <location>
        <begin position="580"/>
        <end position="652"/>
    </location>
</feature>
<keyword evidence="1" id="KW-0611">Plant defense</keyword>
<dbReference type="InterPro" id="IPR032675">
    <property type="entry name" value="LRR_dom_sf"/>
</dbReference>
<gene>
    <name evidence="4" type="ORF">VNO77_33277</name>
</gene>
<keyword evidence="5" id="KW-1185">Reference proteome</keyword>
<reference evidence="4 5" key="1">
    <citation type="submission" date="2024-01" db="EMBL/GenBank/DDBJ databases">
        <title>The genomes of 5 underutilized Papilionoideae crops provide insights into root nodulation and disease resistanc.</title>
        <authorList>
            <person name="Jiang F."/>
        </authorList>
    </citation>
    <scope>NUCLEOTIDE SEQUENCE [LARGE SCALE GENOMIC DNA]</scope>
    <source>
        <strain evidence="4">LVBAO_FW01</strain>
        <tissue evidence="4">Leaves</tissue>
    </source>
</reference>
<keyword evidence="2" id="KW-0175">Coiled coil</keyword>
<evidence type="ECO:0000256" key="2">
    <source>
        <dbReference type="SAM" id="Coils"/>
    </source>
</evidence>
<dbReference type="EMBL" id="JAYMYQ010000008">
    <property type="protein sequence ID" value="KAK7314749.1"/>
    <property type="molecule type" value="Genomic_DNA"/>
</dbReference>
<dbReference type="Proteomes" id="UP001367508">
    <property type="component" value="Unassembled WGS sequence"/>
</dbReference>
<evidence type="ECO:0000313" key="4">
    <source>
        <dbReference type="EMBL" id="KAK7314749.1"/>
    </source>
</evidence>
<dbReference type="SUPFAM" id="SSF52047">
    <property type="entry name" value="RNI-like"/>
    <property type="match status" value="1"/>
</dbReference>
<feature type="domain" description="Disease resistance protein RPS4B/Roq1-like leucine-rich repeats" evidence="3">
    <location>
        <begin position="36"/>
        <end position="128"/>
    </location>
</feature>
<dbReference type="Pfam" id="PF23286">
    <property type="entry name" value="LRR_13"/>
    <property type="match status" value="1"/>
</dbReference>
<accession>A0AAN9PYR6</accession>
<dbReference type="AlphaFoldDB" id="A0AAN9PYR6"/>
<evidence type="ECO:0000256" key="1">
    <source>
        <dbReference type="ARBA" id="ARBA00022821"/>
    </source>
</evidence>
<name>A0AAN9PYR6_CANGL</name>
<dbReference type="InterPro" id="IPR058546">
    <property type="entry name" value="RPS4B/Roq1-like_LRR"/>
</dbReference>
<evidence type="ECO:0000313" key="5">
    <source>
        <dbReference type="Proteomes" id="UP001367508"/>
    </source>
</evidence>
<protein>
    <recommendedName>
        <fullName evidence="3">Disease resistance protein RPS4B/Roq1-like leucine-rich repeats domain-containing protein</fullName>
    </recommendedName>
</protein>
<sequence>MRFAFARSDLFGKTIEEWASALKKYETIPSKDILDVLKDLPTNTDLFQNIEELNLEGCQQLPKLMWKSFGDRTNWHPKLSRLTLKNCDLSDEDLELILNLFLQSKWLTLSDNNFLNILDCIEDLSHLLFLVDNCMQLRDVSVLPPYLQYIDARNCISLTPQSSDVILSQAFQEVEYIDIVVLRTKIPSWFDHVSKGGSVAFWVHRKFSSIALFFLLGGDNEQKVNRTCEFCLVINGLQVFQGRGEWPVDHVWLFDLQINLTGSEWHNLNQQIKSGWNHVEISCSVMNEPKNVTVKCCGIHLYEDRMNIKDVSFISPDLHSSHLAHDNVNDSLDIYDEAREDIVFPSILAKYFTKNILDFMVNLQTSKEKGDKGYDYGEVLELDSNGDTDNQDLEEEQHSAYIDHQIQRNCELVQNDKGKGVKYHCINKQQWKLNWMINIHLENKSILASTKANRHQEIMPNCNIIKVKQISSILNFLKEIIMVNRLSNAEASKSIVESPINEDNMEAFYASLKAETASLSLVQDIQPNNVSIKTRPRRSGLVKHTLNYLLSLLPDEGLSPRTKSAIQQLSLSHAKWSLDYNNANHKLESATADLSKAEKVKDDLEANVKDFLEMDMVEKCVSNQLAILQEEKRDLEGKINAIKAEIADFTAQRDSCYEKERTAPQRKNDEI</sequence>